<dbReference type="AlphaFoldDB" id="A0AAV2SVX4"/>
<accession>A0AAV2SVX4</accession>
<sequence length="205" mass="22579">MAHKPVRGDARALHVPHGLKNFITYTDAVISSSGIRSGGSINIPGWPLGPAKYHWTAIGHQYSVLLYGSGQKLNLGSAIAKIIGANTPKFSEFENEVNMWVFEEMVDGKKLTEIINTQHENVKYLPGHTLPSNVISVSLQGIEDGQVLGTVILGQLDKIALVFLGEKAREFRVHVAARTGSRTMLYFEMYLIVLSMENIVHTPLK</sequence>
<name>A0AAV2SVX4_MEGNR</name>
<keyword evidence="1" id="KW-0520">NAD</keyword>
<feature type="domain" description="Glycerol-3-phosphate dehydrogenase NAD-dependent N-terminal" evidence="2">
    <location>
        <begin position="74"/>
        <end position="136"/>
    </location>
</feature>
<reference evidence="3 4" key="1">
    <citation type="submission" date="2024-05" db="EMBL/GenBank/DDBJ databases">
        <authorList>
            <person name="Wallberg A."/>
        </authorList>
    </citation>
    <scope>NUCLEOTIDE SEQUENCE [LARGE SCALE GENOMIC DNA]</scope>
</reference>
<dbReference type="EMBL" id="CAXKWB010162551">
    <property type="protein sequence ID" value="CAL4250107.1"/>
    <property type="molecule type" value="Genomic_DNA"/>
</dbReference>
<proteinExistence type="predicted"/>
<dbReference type="GO" id="GO:0005829">
    <property type="term" value="C:cytosol"/>
    <property type="evidence" value="ECO:0007669"/>
    <property type="project" value="TreeGrafter"/>
</dbReference>
<organism evidence="3 4">
    <name type="scientific">Meganyctiphanes norvegica</name>
    <name type="common">Northern krill</name>
    <name type="synonym">Thysanopoda norvegica</name>
    <dbReference type="NCBI Taxonomy" id="48144"/>
    <lineage>
        <taxon>Eukaryota</taxon>
        <taxon>Metazoa</taxon>
        <taxon>Ecdysozoa</taxon>
        <taxon>Arthropoda</taxon>
        <taxon>Crustacea</taxon>
        <taxon>Multicrustacea</taxon>
        <taxon>Malacostraca</taxon>
        <taxon>Eumalacostraca</taxon>
        <taxon>Eucarida</taxon>
        <taxon>Euphausiacea</taxon>
        <taxon>Euphausiidae</taxon>
        <taxon>Meganyctiphanes</taxon>
    </lineage>
</organism>
<dbReference type="GO" id="GO:0051287">
    <property type="term" value="F:NAD binding"/>
    <property type="evidence" value="ECO:0007669"/>
    <property type="project" value="InterPro"/>
</dbReference>
<evidence type="ECO:0000313" key="4">
    <source>
        <dbReference type="Proteomes" id="UP001497623"/>
    </source>
</evidence>
<feature type="non-terminal residue" evidence="3">
    <location>
        <position position="205"/>
    </location>
</feature>
<dbReference type="Pfam" id="PF01210">
    <property type="entry name" value="NAD_Gly3P_dh_N"/>
    <property type="match status" value="1"/>
</dbReference>
<dbReference type="PANTHER" id="PTHR11728">
    <property type="entry name" value="GLYCEROL-3-PHOSPHATE DEHYDROGENASE"/>
    <property type="match status" value="1"/>
</dbReference>
<gene>
    <name evidence="3" type="ORF">MNOR_LOCUS41643</name>
</gene>
<evidence type="ECO:0000313" key="3">
    <source>
        <dbReference type="EMBL" id="CAL4250107.1"/>
    </source>
</evidence>
<protein>
    <recommendedName>
        <fullName evidence="2">Glycerol-3-phosphate dehydrogenase NAD-dependent N-terminal domain-containing protein</fullName>
    </recommendedName>
</protein>
<dbReference type="Gene3D" id="3.40.50.720">
    <property type="entry name" value="NAD(P)-binding Rossmann-like Domain"/>
    <property type="match status" value="1"/>
</dbReference>
<dbReference type="GO" id="GO:0047952">
    <property type="term" value="F:glycerol-3-phosphate dehydrogenase [NAD(P)+] activity"/>
    <property type="evidence" value="ECO:0007669"/>
    <property type="project" value="TreeGrafter"/>
</dbReference>
<evidence type="ECO:0000259" key="2">
    <source>
        <dbReference type="Pfam" id="PF01210"/>
    </source>
</evidence>
<comment type="caution">
    <text evidence="3">The sequence shown here is derived from an EMBL/GenBank/DDBJ whole genome shotgun (WGS) entry which is preliminary data.</text>
</comment>
<dbReference type="GO" id="GO:0046168">
    <property type="term" value="P:glycerol-3-phosphate catabolic process"/>
    <property type="evidence" value="ECO:0007669"/>
    <property type="project" value="InterPro"/>
</dbReference>
<dbReference type="PANTHER" id="PTHR11728:SF8">
    <property type="entry name" value="GLYCEROL-3-PHOSPHATE DEHYDROGENASE [NAD(+)]-RELATED"/>
    <property type="match status" value="1"/>
</dbReference>
<keyword evidence="4" id="KW-1185">Reference proteome</keyword>
<dbReference type="Proteomes" id="UP001497623">
    <property type="component" value="Unassembled WGS sequence"/>
</dbReference>
<dbReference type="InterPro" id="IPR011128">
    <property type="entry name" value="G3P_DH_NAD-dep_N"/>
</dbReference>
<evidence type="ECO:0000256" key="1">
    <source>
        <dbReference type="ARBA" id="ARBA00023027"/>
    </source>
</evidence>